<feature type="domain" description="LIM zinc-binding" evidence="10">
    <location>
        <begin position="386"/>
        <end position="447"/>
    </location>
</feature>
<dbReference type="EMBL" id="VJMH01006374">
    <property type="protein sequence ID" value="KAF0690537.1"/>
    <property type="molecule type" value="Genomic_DNA"/>
</dbReference>
<dbReference type="CDD" id="cd08368">
    <property type="entry name" value="LIM"/>
    <property type="match status" value="3"/>
</dbReference>
<organism evidence="12 13">
    <name type="scientific">Aphanomyces stellatus</name>
    <dbReference type="NCBI Taxonomy" id="120398"/>
    <lineage>
        <taxon>Eukaryota</taxon>
        <taxon>Sar</taxon>
        <taxon>Stramenopiles</taxon>
        <taxon>Oomycota</taxon>
        <taxon>Saprolegniomycetes</taxon>
        <taxon>Saprolegniales</taxon>
        <taxon>Verrucalvaceae</taxon>
        <taxon>Aphanomyces</taxon>
    </lineage>
</organism>
<keyword evidence="2 6" id="KW-0479">Metal-binding</keyword>
<dbReference type="InterPro" id="IPR001781">
    <property type="entry name" value="Znf_LIM"/>
</dbReference>
<dbReference type="InterPro" id="IPR036028">
    <property type="entry name" value="SH3-like_dom_sf"/>
</dbReference>
<dbReference type="GO" id="GO:0046872">
    <property type="term" value="F:metal ion binding"/>
    <property type="evidence" value="ECO:0007669"/>
    <property type="project" value="UniProtKB-KW"/>
</dbReference>
<gene>
    <name evidence="12" type="primary">Aste57867_18086</name>
    <name evidence="11" type="ORF">As57867_018024</name>
    <name evidence="12" type="ORF">ASTE57867_18086</name>
</gene>
<dbReference type="EMBL" id="CAADRA010006395">
    <property type="protein sequence ID" value="VFT94825.1"/>
    <property type="molecule type" value="Genomic_DNA"/>
</dbReference>
<dbReference type="Proteomes" id="UP000332933">
    <property type="component" value="Unassembled WGS sequence"/>
</dbReference>
<dbReference type="GO" id="GO:0003712">
    <property type="term" value="F:transcription coregulator activity"/>
    <property type="evidence" value="ECO:0007669"/>
    <property type="project" value="TreeGrafter"/>
</dbReference>
<feature type="domain" description="LIM zinc-binding" evidence="10">
    <location>
        <begin position="154"/>
        <end position="214"/>
    </location>
</feature>
<dbReference type="OrthoDB" id="1112565at2759"/>
<evidence type="ECO:0000256" key="5">
    <source>
        <dbReference type="ARBA" id="ARBA00023038"/>
    </source>
</evidence>
<dbReference type="SMART" id="SM00132">
    <property type="entry name" value="LIM"/>
    <property type="match status" value="4"/>
</dbReference>
<evidence type="ECO:0000256" key="8">
    <source>
        <dbReference type="SAM" id="MobiDB-lite"/>
    </source>
</evidence>
<dbReference type="PROSITE" id="PS00478">
    <property type="entry name" value="LIM_DOMAIN_1"/>
    <property type="match status" value="3"/>
</dbReference>
<keyword evidence="5 6" id="KW-0440">LIM domain</keyword>
<dbReference type="PANTHER" id="PTHR24205:SF16">
    <property type="entry name" value="GH01042P-RELATED"/>
    <property type="match status" value="1"/>
</dbReference>
<evidence type="ECO:0000256" key="4">
    <source>
        <dbReference type="ARBA" id="ARBA00022833"/>
    </source>
</evidence>
<evidence type="ECO:0000313" key="13">
    <source>
        <dbReference type="Proteomes" id="UP000332933"/>
    </source>
</evidence>
<proteinExistence type="predicted"/>
<evidence type="ECO:0000256" key="7">
    <source>
        <dbReference type="PROSITE-ProRule" id="PRU00192"/>
    </source>
</evidence>
<dbReference type="Gene3D" id="2.30.30.40">
    <property type="entry name" value="SH3 Domains"/>
    <property type="match status" value="1"/>
</dbReference>
<dbReference type="SUPFAM" id="SSF50044">
    <property type="entry name" value="SH3-domain"/>
    <property type="match status" value="1"/>
</dbReference>
<sequence length="510" mass="54662">MPAFCPRCGDLLKGVDVCGKCQLQAVTSDVNSVLHAAIEKEHALHSTVSPRAGGRVKSPSKKTELTPLEPVILSAPSPPLAQSIASPSSPMVRKLKKCIVCAETIVGPKRTRGDDFFHDCCLTCHRCRKPIDEDQPLHILYETAYHESCAVDLRVCHSCHDTIVGKGTKVADQLWYHKKCLRCFVCKSDVDANSGAVRDDKAVCGACANGETRPSESLAVAASDVNITAMTDDGLATPGDDDDDDSQLDTPLAHETNQLAEPSFTWSSPLAEDTPTTVALEPAAAIVPLALGVDISPEANKMQPSVSPEIEARAPTDPATDANNTVFVCVKCQESISDAAIEALGQYYHSQCFLCAVCEKPIDETFVEAEKKVYHQACYNLGFGRQCTACNKVLEDTAVQGPNARLYHAACFRCTSCVTPLTIEAGYFVAPNNEPACRECTFNALTARCTSSKATATHTFTAMDASQVSVAAGDDVALYLADAQRDDDDGWCVARVADTLGFVPRSYLAT</sequence>
<feature type="region of interest" description="Disordered" evidence="8">
    <location>
        <begin position="231"/>
        <end position="250"/>
    </location>
</feature>
<name>A0A485LAW1_9STRA</name>
<keyword evidence="4 6" id="KW-0862">Zinc</keyword>
<evidence type="ECO:0000313" key="12">
    <source>
        <dbReference type="EMBL" id="VFT94825.1"/>
    </source>
</evidence>
<keyword evidence="1 7" id="KW-0728">SH3 domain</keyword>
<evidence type="ECO:0000256" key="2">
    <source>
        <dbReference type="ARBA" id="ARBA00022723"/>
    </source>
</evidence>
<dbReference type="InterPro" id="IPR001452">
    <property type="entry name" value="SH3_domain"/>
</dbReference>
<dbReference type="PROSITE" id="PS50023">
    <property type="entry name" value="LIM_DOMAIN_2"/>
    <property type="match status" value="3"/>
</dbReference>
<dbReference type="Gene3D" id="2.10.110.10">
    <property type="entry name" value="Cysteine Rich Protein"/>
    <property type="match status" value="4"/>
</dbReference>
<accession>A0A485LAW1</accession>
<dbReference type="AlphaFoldDB" id="A0A485LAW1"/>
<keyword evidence="3" id="KW-0677">Repeat</keyword>
<protein>
    <submittedName>
        <fullName evidence="12">Aste57867_18086 protein</fullName>
    </submittedName>
</protein>
<dbReference type="SUPFAM" id="SSF57716">
    <property type="entry name" value="Glucocorticoid receptor-like (DNA-binding domain)"/>
    <property type="match status" value="2"/>
</dbReference>
<dbReference type="Pfam" id="PF00412">
    <property type="entry name" value="LIM"/>
    <property type="match status" value="3"/>
</dbReference>
<evidence type="ECO:0000256" key="3">
    <source>
        <dbReference type="ARBA" id="ARBA00022737"/>
    </source>
</evidence>
<evidence type="ECO:0000259" key="9">
    <source>
        <dbReference type="PROSITE" id="PS50002"/>
    </source>
</evidence>
<dbReference type="GO" id="GO:0005634">
    <property type="term" value="C:nucleus"/>
    <property type="evidence" value="ECO:0007669"/>
    <property type="project" value="TreeGrafter"/>
</dbReference>
<dbReference type="SUPFAM" id="SSF48695">
    <property type="entry name" value="Multiheme cytochromes"/>
    <property type="match status" value="1"/>
</dbReference>
<reference evidence="11" key="2">
    <citation type="submission" date="2019-06" db="EMBL/GenBank/DDBJ databases">
        <title>Genomics analysis of Aphanomyces spp. identifies a new class of oomycete effector associated with host adaptation.</title>
        <authorList>
            <person name="Gaulin E."/>
        </authorList>
    </citation>
    <scope>NUCLEOTIDE SEQUENCE</scope>
    <source>
        <strain evidence="11">CBS 578.67</strain>
    </source>
</reference>
<evidence type="ECO:0000259" key="10">
    <source>
        <dbReference type="PROSITE" id="PS50023"/>
    </source>
</evidence>
<dbReference type="PROSITE" id="PS50002">
    <property type="entry name" value="SH3"/>
    <property type="match status" value="1"/>
</dbReference>
<evidence type="ECO:0000313" key="11">
    <source>
        <dbReference type="EMBL" id="KAF0690537.1"/>
    </source>
</evidence>
<dbReference type="InterPro" id="IPR036280">
    <property type="entry name" value="Multihaem_cyt_sf"/>
</dbReference>
<keyword evidence="13" id="KW-1185">Reference proteome</keyword>
<evidence type="ECO:0000256" key="6">
    <source>
        <dbReference type="PROSITE-ProRule" id="PRU00125"/>
    </source>
</evidence>
<reference evidence="12 13" key="1">
    <citation type="submission" date="2019-03" db="EMBL/GenBank/DDBJ databases">
        <authorList>
            <person name="Gaulin E."/>
            <person name="Dumas B."/>
        </authorList>
    </citation>
    <scope>NUCLEOTIDE SEQUENCE [LARGE SCALE GENOMIC DNA]</scope>
    <source>
        <strain evidence="12">CBS 568.67</strain>
    </source>
</reference>
<dbReference type="PANTHER" id="PTHR24205">
    <property type="entry name" value="FOUR AND A HALF LIM DOMAINS PROTEIN"/>
    <property type="match status" value="1"/>
</dbReference>
<feature type="domain" description="LIM zinc-binding" evidence="10">
    <location>
        <begin position="327"/>
        <end position="385"/>
    </location>
</feature>
<feature type="domain" description="SH3" evidence="9">
    <location>
        <begin position="449"/>
        <end position="510"/>
    </location>
</feature>
<evidence type="ECO:0000256" key="1">
    <source>
        <dbReference type="ARBA" id="ARBA00022443"/>
    </source>
</evidence>